<dbReference type="PANTHER" id="PTHR12592">
    <property type="entry name" value="ATP-DEPENDENT (S)-NAD(P)H-HYDRATE DEHYDRATASE FAMILY MEMBER"/>
    <property type="match status" value="1"/>
</dbReference>
<dbReference type="SUPFAM" id="SSF53613">
    <property type="entry name" value="Ribokinase-like"/>
    <property type="match status" value="1"/>
</dbReference>
<dbReference type="KEGG" id="sbil:SANBI_001598"/>
<dbReference type="EC" id="4.2.1.136" evidence="6"/>
<keyword evidence="5 6" id="KW-0456">Lyase</keyword>
<reference evidence="10" key="1">
    <citation type="submission" date="2023-11" db="EMBL/GenBank/DDBJ databases">
        <authorList>
            <person name="Helweg L.P."/>
            <person name="Kiel A."/>
            <person name="Hitz F."/>
            <person name="Ruckert-Reed C."/>
            <person name="Busche T."/>
            <person name="Kaltschmidt B."/>
            <person name="Kaltschmidt C."/>
        </authorList>
    </citation>
    <scope>NUCLEOTIDE SEQUENCE [LARGE SCALE GENOMIC DNA]</scope>
    <source>
        <strain evidence="10">4.1</strain>
    </source>
</reference>
<protein>
    <recommendedName>
        <fullName evidence="6">ADP-dependent (S)-NAD(P)H-hydrate dehydratase</fullName>
        <ecNumber evidence="6">4.2.1.136</ecNumber>
    </recommendedName>
    <alternativeName>
        <fullName evidence="6">ADP-dependent NAD(P)HX dehydratase</fullName>
    </alternativeName>
</protein>
<dbReference type="GO" id="GO:0052855">
    <property type="term" value="F:ADP-dependent NAD(P)H-hydrate dehydratase activity"/>
    <property type="evidence" value="ECO:0007669"/>
    <property type="project" value="UniProtKB-UniRule"/>
</dbReference>
<feature type="binding site" evidence="6">
    <location>
        <position position="44"/>
    </location>
    <ligand>
        <name>(6S)-NADPHX</name>
        <dbReference type="ChEBI" id="CHEBI:64076"/>
    </ligand>
</feature>
<evidence type="ECO:0000256" key="5">
    <source>
        <dbReference type="ARBA" id="ARBA00023239"/>
    </source>
</evidence>
<dbReference type="PROSITE" id="PS51383">
    <property type="entry name" value="YJEF_C_3"/>
    <property type="match status" value="1"/>
</dbReference>
<keyword evidence="10" id="KW-1185">Reference proteome</keyword>
<comment type="cofactor">
    <cofactor evidence="6">
        <name>Mg(2+)</name>
        <dbReference type="ChEBI" id="CHEBI:18420"/>
    </cofactor>
</comment>
<dbReference type="InterPro" id="IPR029056">
    <property type="entry name" value="Ribokinase-like"/>
</dbReference>
<dbReference type="RefSeq" id="WP_319160609.1">
    <property type="nucleotide sequence ID" value="NZ_CP138359.1"/>
</dbReference>
<keyword evidence="3 6" id="KW-0521">NADP</keyword>
<comment type="similarity">
    <text evidence="6">Belongs to the NnrD/CARKD family.</text>
</comment>
<feature type="domain" description="YjeF C-terminal" evidence="8">
    <location>
        <begin position="9"/>
        <end position="299"/>
    </location>
</feature>
<dbReference type="Gene3D" id="3.40.1190.20">
    <property type="match status" value="1"/>
</dbReference>
<evidence type="ECO:0000256" key="3">
    <source>
        <dbReference type="ARBA" id="ARBA00022857"/>
    </source>
</evidence>
<dbReference type="GO" id="GO:0005524">
    <property type="term" value="F:ATP binding"/>
    <property type="evidence" value="ECO:0007669"/>
    <property type="project" value="UniProtKB-KW"/>
</dbReference>
<evidence type="ECO:0000259" key="8">
    <source>
        <dbReference type="PROSITE" id="PS51383"/>
    </source>
</evidence>
<feature type="binding site" evidence="6">
    <location>
        <position position="239"/>
    </location>
    <ligand>
        <name>AMP</name>
        <dbReference type="ChEBI" id="CHEBI:456215"/>
    </ligand>
</feature>
<keyword evidence="1 6" id="KW-0547">Nucleotide-binding</keyword>
<comment type="subunit">
    <text evidence="6">Homotetramer.</text>
</comment>
<dbReference type="AlphaFoldDB" id="A0AAF0Z6Z3"/>
<dbReference type="Pfam" id="PF01256">
    <property type="entry name" value="Carb_kinase"/>
    <property type="match status" value="1"/>
</dbReference>
<dbReference type="GO" id="GO:0052856">
    <property type="term" value="F:NAD(P)HX epimerase activity"/>
    <property type="evidence" value="ECO:0007669"/>
    <property type="project" value="TreeGrafter"/>
</dbReference>
<evidence type="ECO:0000313" key="10">
    <source>
        <dbReference type="Proteomes" id="UP001304340"/>
    </source>
</evidence>
<dbReference type="GO" id="GO:0046496">
    <property type="term" value="P:nicotinamide nucleotide metabolic process"/>
    <property type="evidence" value="ECO:0007669"/>
    <property type="project" value="UniProtKB-UniRule"/>
</dbReference>
<dbReference type="PANTHER" id="PTHR12592:SF0">
    <property type="entry name" value="ATP-DEPENDENT (S)-NAD(P)H-HYDRATE DEHYDRATASE"/>
    <property type="match status" value="1"/>
</dbReference>
<comment type="function">
    <text evidence="6">Catalyzes the dehydration of the S-form of NAD(P)HX at the expense of ADP, which is converted to AMP. Together with NAD(P)HX epimerase, which catalyzes the epimerization of the S- and R-forms, the enzyme allows the repair of both epimers of NAD(P)HX, a damaged form of NAD(P)H that is a result of enzymatic or heat-dependent hydration.</text>
</comment>
<feature type="binding site" evidence="6">
    <location>
        <position position="115"/>
    </location>
    <ligand>
        <name>(6S)-NADPHX</name>
        <dbReference type="ChEBI" id="CHEBI:64076"/>
    </ligand>
</feature>
<comment type="catalytic activity">
    <reaction evidence="6">
        <text>(6S)-NADPHX + ADP = AMP + phosphate + NADPH + H(+)</text>
        <dbReference type="Rhea" id="RHEA:32235"/>
        <dbReference type="ChEBI" id="CHEBI:15378"/>
        <dbReference type="ChEBI" id="CHEBI:43474"/>
        <dbReference type="ChEBI" id="CHEBI:57783"/>
        <dbReference type="ChEBI" id="CHEBI:64076"/>
        <dbReference type="ChEBI" id="CHEBI:456215"/>
        <dbReference type="ChEBI" id="CHEBI:456216"/>
        <dbReference type="EC" id="4.2.1.136"/>
    </reaction>
</comment>
<comment type="caution">
    <text evidence="6">Lacks conserved residue(s) required for the propagation of feature annotation.</text>
</comment>
<organism evidence="9 10">
    <name type="scientific">Sanguibacter biliveldensis</name>
    <dbReference type="NCBI Taxonomy" id="3030830"/>
    <lineage>
        <taxon>Bacteria</taxon>
        <taxon>Bacillati</taxon>
        <taxon>Actinomycetota</taxon>
        <taxon>Actinomycetes</taxon>
        <taxon>Micrococcales</taxon>
        <taxon>Sanguibacteraceae</taxon>
        <taxon>Sanguibacter</taxon>
    </lineage>
</organism>
<feature type="region of interest" description="Disordered" evidence="7">
    <location>
        <begin position="170"/>
        <end position="198"/>
    </location>
</feature>
<comment type="catalytic activity">
    <reaction evidence="6">
        <text>(6S)-NADHX + ADP = AMP + phosphate + NADH + H(+)</text>
        <dbReference type="Rhea" id="RHEA:32223"/>
        <dbReference type="ChEBI" id="CHEBI:15378"/>
        <dbReference type="ChEBI" id="CHEBI:43474"/>
        <dbReference type="ChEBI" id="CHEBI:57945"/>
        <dbReference type="ChEBI" id="CHEBI:64074"/>
        <dbReference type="ChEBI" id="CHEBI:456215"/>
        <dbReference type="ChEBI" id="CHEBI:456216"/>
        <dbReference type="EC" id="4.2.1.136"/>
    </reaction>
</comment>
<dbReference type="Proteomes" id="UP001304340">
    <property type="component" value="Chromosome"/>
</dbReference>
<proteinExistence type="inferred from homology"/>
<feature type="compositionally biased region" description="Gly residues" evidence="7">
    <location>
        <begin position="175"/>
        <end position="188"/>
    </location>
</feature>
<accession>A0AAF0Z6Z3</accession>
<sequence length="301" mass="29554">MSDTTPRALTPAVLRSWGLPTEAGSKYDRGTVLVVGGAVGTPGAAMLAGISALRVGAGRLTLAVAEGAAAAVAVAVPECGVVPLPQSTDGTVLGSGAGRLEAEASSSDVVVVGPGLDDADETAELLRGLVPLLGDSTVLALDAYALGVLPGLGDVLDPLRGRIVLTPNPTEAGLLLGGDPGEDSGSGGSEDEPDVAEQTASIARRYGAVVSCQGIVADPDGGLWEGTTGTSGLATSGSGDVLVGAITGIAARSVPLDQAACWGTHLHAVSGDRLAASVGTVGYLARELAEQLPHALAELST</sequence>
<dbReference type="CDD" id="cd01171">
    <property type="entry name" value="YXKO-related"/>
    <property type="match status" value="1"/>
</dbReference>
<gene>
    <name evidence="6" type="primary">nnrD</name>
    <name evidence="9" type="ORF">SANBI_001598</name>
</gene>
<evidence type="ECO:0000256" key="4">
    <source>
        <dbReference type="ARBA" id="ARBA00023027"/>
    </source>
</evidence>
<evidence type="ECO:0000256" key="2">
    <source>
        <dbReference type="ARBA" id="ARBA00022840"/>
    </source>
</evidence>
<dbReference type="GO" id="GO:0110051">
    <property type="term" value="P:metabolite repair"/>
    <property type="evidence" value="ECO:0007669"/>
    <property type="project" value="TreeGrafter"/>
</dbReference>
<keyword evidence="2 6" id="KW-0067">ATP-binding</keyword>
<name>A0AAF0Z6Z3_9MICO</name>
<keyword evidence="4 6" id="KW-0520">NAD</keyword>
<evidence type="ECO:0000256" key="1">
    <source>
        <dbReference type="ARBA" id="ARBA00022741"/>
    </source>
</evidence>
<dbReference type="HAMAP" id="MF_01965">
    <property type="entry name" value="NADHX_dehydratase"/>
    <property type="match status" value="1"/>
</dbReference>
<dbReference type="InterPro" id="IPR000631">
    <property type="entry name" value="CARKD"/>
</dbReference>
<feature type="binding site" evidence="6">
    <location>
        <position position="240"/>
    </location>
    <ligand>
        <name>(6S)-NADPHX</name>
        <dbReference type="ChEBI" id="CHEBI:64076"/>
    </ligand>
</feature>
<evidence type="ECO:0000256" key="6">
    <source>
        <dbReference type="HAMAP-Rule" id="MF_01965"/>
    </source>
</evidence>
<dbReference type="EMBL" id="CP138359">
    <property type="protein sequence ID" value="WPF83895.1"/>
    <property type="molecule type" value="Genomic_DNA"/>
</dbReference>
<evidence type="ECO:0000313" key="9">
    <source>
        <dbReference type="EMBL" id="WPF83895.1"/>
    </source>
</evidence>
<evidence type="ECO:0000256" key="7">
    <source>
        <dbReference type="SAM" id="MobiDB-lite"/>
    </source>
</evidence>